<comment type="similarity">
    <text evidence="2">Belongs to the GtrA family.</text>
</comment>
<dbReference type="AlphaFoldDB" id="A0A2H0BKE1"/>
<feature type="transmembrane region" description="Helical" evidence="6">
    <location>
        <begin position="116"/>
        <end position="136"/>
    </location>
</feature>
<feature type="transmembrane region" description="Helical" evidence="6">
    <location>
        <begin position="28"/>
        <end position="46"/>
    </location>
</feature>
<evidence type="ECO:0000256" key="6">
    <source>
        <dbReference type="SAM" id="Phobius"/>
    </source>
</evidence>
<keyword evidence="4 6" id="KW-1133">Transmembrane helix</keyword>
<evidence type="ECO:0000256" key="2">
    <source>
        <dbReference type="ARBA" id="ARBA00009399"/>
    </source>
</evidence>
<evidence type="ECO:0000313" key="8">
    <source>
        <dbReference type="EMBL" id="PIP58145.1"/>
    </source>
</evidence>
<gene>
    <name evidence="8" type="ORF">COX02_01735</name>
</gene>
<dbReference type="Pfam" id="PF04138">
    <property type="entry name" value="GtrA_DPMS_TM"/>
    <property type="match status" value="1"/>
</dbReference>
<evidence type="ECO:0000256" key="1">
    <source>
        <dbReference type="ARBA" id="ARBA00004141"/>
    </source>
</evidence>
<dbReference type="InterPro" id="IPR051401">
    <property type="entry name" value="GtrA_CellWall_Glycosyl"/>
</dbReference>
<dbReference type="GO" id="GO:0000271">
    <property type="term" value="P:polysaccharide biosynthetic process"/>
    <property type="evidence" value="ECO:0007669"/>
    <property type="project" value="InterPro"/>
</dbReference>
<dbReference type="PANTHER" id="PTHR38459">
    <property type="entry name" value="PROPHAGE BACTOPRENOL-LINKED GLUCOSE TRANSLOCASE HOMOLOG"/>
    <property type="match status" value="1"/>
</dbReference>
<evidence type="ECO:0000259" key="7">
    <source>
        <dbReference type="Pfam" id="PF04138"/>
    </source>
</evidence>
<dbReference type="GO" id="GO:0005886">
    <property type="term" value="C:plasma membrane"/>
    <property type="evidence" value="ECO:0007669"/>
    <property type="project" value="TreeGrafter"/>
</dbReference>
<evidence type="ECO:0000313" key="9">
    <source>
        <dbReference type="Proteomes" id="UP000229334"/>
    </source>
</evidence>
<sequence length="146" mass="16427">MLILIKKLEALMVREFIKHHLNPEPVKFIIAGSISSVSALITIFILVSGFHLWPVLGTILASGVSGAVGFNLHKHWTFRNKSPRWRKQAIFFLGLILGNLSASAGLMYLLNDILGLWYFLAQVLIILSLATVNFLLNKFIIFKHQT</sequence>
<protein>
    <recommendedName>
        <fullName evidence="7">GtrA/DPMS transmembrane domain-containing protein</fullName>
    </recommendedName>
</protein>
<proteinExistence type="inferred from homology"/>
<dbReference type="InterPro" id="IPR007267">
    <property type="entry name" value="GtrA_DPMS_TM"/>
</dbReference>
<comment type="caution">
    <text evidence="8">The sequence shown here is derived from an EMBL/GenBank/DDBJ whole genome shotgun (WGS) entry which is preliminary data.</text>
</comment>
<dbReference type="PANTHER" id="PTHR38459:SF1">
    <property type="entry name" value="PROPHAGE BACTOPRENOL-LINKED GLUCOSE TRANSLOCASE HOMOLOG"/>
    <property type="match status" value="1"/>
</dbReference>
<reference evidence="8 9" key="1">
    <citation type="submission" date="2017-09" db="EMBL/GenBank/DDBJ databases">
        <title>Depth-based differentiation of microbial function through sediment-hosted aquifers and enrichment of novel symbionts in the deep terrestrial subsurface.</title>
        <authorList>
            <person name="Probst A.J."/>
            <person name="Ladd B."/>
            <person name="Jarett J.K."/>
            <person name="Geller-Mcgrath D.E."/>
            <person name="Sieber C.M."/>
            <person name="Emerson J.B."/>
            <person name="Anantharaman K."/>
            <person name="Thomas B.C."/>
            <person name="Malmstrom R."/>
            <person name="Stieglmeier M."/>
            <person name="Klingl A."/>
            <person name="Woyke T."/>
            <person name="Ryan C.M."/>
            <person name="Banfield J.F."/>
        </authorList>
    </citation>
    <scope>NUCLEOTIDE SEQUENCE [LARGE SCALE GENOMIC DNA]</scope>
    <source>
        <strain evidence="8">CG22_combo_CG10-13_8_21_14_all_37_9</strain>
    </source>
</reference>
<keyword evidence="5 6" id="KW-0472">Membrane</keyword>
<dbReference type="EMBL" id="PCSX01000028">
    <property type="protein sequence ID" value="PIP58145.1"/>
    <property type="molecule type" value="Genomic_DNA"/>
</dbReference>
<evidence type="ECO:0000256" key="5">
    <source>
        <dbReference type="ARBA" id="ARBA00023136"/>
    </source>
</evidence>
<feature type="transmembrane region" description="Helical" evidence="6">
    <location>
        <begin position="90"/>
        <end position="110"/>
    </location>
</feature>
<keyword evidence="3 6" id="KW-0812">Transmembrane</keyword>
<feature type="domain" description="GtrA/DPMS transmembrane" evidence="7">
    <location>
        <begin position="27"/>
        <end position="142"/>
    </location>
</feature>
<accession>A0A2H0BKE1</accession>
<evidence type="ECO:0000256" key="4">
    <source>
        <dbReference type="ARBA" id="ARBA00022989"/>
    </source>
</evidence>
<feature type="transmembrane region" description="Helical" evidence="6">
    <location>
        <begin position="52"/>
        <end position="70"/>
    </location>
</feature>
<comment type="subcellular location">
    <subcellularLocation>
        <location evidence="1">Membrane</location>
        <topology evidence="1">Multi-pass membrane protein</topology>
    </subcellularLocation>
</comment>
<name>A0A2H0BKE1_9BACT</name>
<dbReference type="Proteomes" id="UP000229334">
    <property type="component" value="Unassembled WGS sequence"/>
</dbReference>
<evidence type="ECO:0000256" key="3">
    <source>
        <dbReference type="ARBA" id="ARBA00022692"/>
    </source>
</evidence>
<organism evidence="8 9">
    <name type="scientific">Candidatus Vogelbacteria bacterium CG22_combo_CG10-13_8_21_14_all_37_9</name>
    <dbReference type="NCBI Taxonomy" id="1975046"/>
    <lineage>
        <taxon>Bacteria</taxon>
        <taxon>Candidatus Vogeliibacteriota</taxon>
    </lineage>
</organism>